<dbReference type="InterPro" id="IPR002347">
    <property type="entry name" value="SDR_fam"/>
</dbReference>
<sequence length="269" mass="29816">MPKNKTILITGAGSGLGEGAAIGLARQGHKVIAGVQIDPQVTTLRDKVKELGLENNLHVIRLDVLDPFDVNSALRWDIDILVNNAGIGETGPVSETPIELVKKNFETNVFAPLVLSQKFIAKFVKEKKKAKVIWLSSMGGLFTPTHFGVYCSTKHALEALAESMKEELAPFGIQVQTINPGAFFTGFNERMLETSFRWLNETNFTKTADLQASIDAQVNVPDWKLNPQDMIDEMVRVIPAETGKFRNVFPPFVEDMLKDLHAKAWLNTI</sequence>
<dbReference type="PRINTS" id="PR00081">
    <property type="entry name" value="GDHRDH"/>
</dbReference>
<dbReference type="InterPro" id="IPR036291">
    <property type="entry name" value="NAD(P)-bd_dom_sf"/>
</dbReference>
<dbReference type="Gene3D" id="3.40.50.720">
    <property type="entry name" value="NAD(P)-binding Rossmann-like Domain"/>
    <property type="match status" value="1"/>
</dbReference>
<comment type="similarity">
    <text evidence="1 3">Belongs to the short-chain dehydrogenases/reductases (SDR) family.</text>
</comment>
<dbReference type="Pfam" id="PF00106">
    <property type="entry name" value="adh_short"/>
    <property type="match status" value="1"/>
</dbReference>
<evidence type="ECO:0000256" key="3">
    <source>
        <dbReference type="RuleBase" id="RU000363"/>
    </source>
</evidence>
<dbReference type="PRINTS" id="PR00080">
    <property type="entry name" value="SDRFAMILY"/>
</dbReference>
<dbReference type="NCBIfam" id="NF006776">
    <property type="entry name" value="PRK09291.1"/>
    <property type="match status" value="1"/>
</dbReference>
<evidence type="ECO:0000313" key="5">
    <source>
        <dbReference type="Proteomes" id="UP000198748"/>
    </source>
</evidence>
<dbReference type="SUPFAM" id="SSF51735">
    <property type="entry name" value="NAD(P)-binding Rossmann-fold domains"/>
    <property type="match status" value="1"/>
</dbReference>
<keyword evidence="5" id="KW-1185">Reference proteome</keyword>
<protein>
    <submittedName>
        <fullName evidence="4">Short-chain dehydrogenase</fullName>
    </submittedName>
</protein>
<dbReference type="Proteomes" id="UP000198748">
    <property type="component" value="Unassembled WGS sequence"/>
</dbReference>
<organism evidence="4 5">
    <name type="scientific">Dyadobacter soli</name>
    <dbReference type="NCBI Taxonomy" id="659014"/>
    <lineage>
        <taxon>Bacteria</taxon>
        <taxon>Pseudomonadati</taxon>
        <taxon>Bacteroidota</taxon>
        <taxon>Cytophagia</taxon>
        <taxon>Cytophagales</taxon>
        <taxon>Spirosomataceae</taxon>
        <taxon>Dyadobacter</taxon>
    </lineage>
</organism>
<evidence type="ECO:0000256" key="2">
    <source>
        <dbReference type="ARBA" id="ARBA00023002"/>
    </source>
</evidence>
<dbReference type="OrthoDB" id="1235794at2"/>
<evidence type="ECO:0000313" key="4">
    <source>
        <dbReference type="EMBL" id="SDF60745.1"/>
    </source>
</evidence>
<reference evidence="5" key="1">
    <citation type="submission" date="2016-10" db="EMBL/GenBank/DDBJ databases">
        <authorList>
            <person name="Varghese N."/>
            <person name="Submissions S."/>
        </authorList>
    </citation>
    <scope>NUCLEOTIDE SEQUENCE [LARGE SCALE GENOMIC DNA]</scope>
    <source>
        <strain evidence="5">DSM 25329</strain>
    </source>
</reference>
<evidence type="ECO:0000256" key="1">
    <source>
        <dbReference type="ARBA" id="ARBA00006484"/>
    </source>
</evidence>
<dbReference type="AlphaFoldDB" id="A0A1G7MGB8"/>
<proteinExistence type="inferred from homology"/>
<dbReference type="STRING" id="659014.SAMN04487996_111257"/>
<accession>A0A1G7MGB8</accession>
<name>A0A1G7MGB8_9BACT</name>
<dbReference type="PANTHER" id="PTHR42901:SF1">
    <property type="entry name" value="ALCOHOL DEHYDROGENASE"/>
    <property type="match status" value="1"/>
</dbReference>
<dbReference type="EMBL" id="FNAN01000011">
    <property type="protein sequence ID" value="SDF60745.1"/>
    <property type="molecule type" value="Genomic_DNA"/>
</dbReference>
<dbReference type="PANTHER" id="PTHR42901">
    <property type="entry name" value="ALCOHOL DEHYDROGENASE"/>
    <property type="match status" value="1"/>
</dbReference>
<keyword evidence="2" id="KW-0560">Oxidoreductase</keyword>
<dbReference type="GO" id="GO:0016491">
    <property type="term" value="F:oxidoreductase activity"/>
    <property type="evidence" value="ECO:0007669"/>
    <property type="project" value="UniProtKB-KW"/>
</dbReference>
<dbReference type="RefSeq" id="WP_090153623.1">
    <property type="nucleotide sequence ID" value="NZ_FNAN01000011.1"/>
</dbReference>
<gene>
    <name evidence="4" type="ORF">SAMN04487996_111257</name>
</gene>